<feature type="coiled-coil region" evidence="1">
    <location>
        <begin position="594"/>
        <end position="628"/>
    </location>
</feature>
<feature type="region of interest" description="Disordered" evidence="2">
    <location>
        <begin position="1023"/>
        <end position="1043"/>
    </location>
</feature>
<dbReference type="OrthoDB" id="6244669at2759"/>
<dbReference type="PANTHER" id="PTHR23159">
    <property type="entry name" value="CENTROSOMAL PROTEIN 2"/>
    <property type="match status" value="1"/>
</dbReference>
<feature type="coiled-coil region" evidence="1">
    <location>
        <begin position="160"/>
        <end position="187"/>
    </location>
</feature>
<keyword evidence="1" id="KW-0175">Coiled coil</keyword>
<evidence type="ECO:0000256" key="1">
    <source>
        <dbReference type="SAM" id="Coils"/>
    </source>
</evidence>
<feature type="region of interest" description="Disordered" evidence="2">
    <location>
        <begin position="1"/>
        <end position="27"/>
    </location>
</feature>
<evidence type="ECO:0000313" key="5">
    <source>
        <dbReference type="Proteomes" id="UP000728185"/>
    </source>
</evidence>
<feature type="coiled-coil region" evidence="1">
    <location>
        <begin position="826"/>
        <end position="867"/>
    </location>
</feature>
<keyword evidence="5" id="KW-1185">Reference proteome</keyword>
<protein>
    <recommendedName>
        <fullName evidence="3">DUF5741 domain-containing protein</fullName>
    </recommendedName>
</protein>
<organism evidence="4 5">
    <name type="scientific">Fasciolopsis buskii</name>
    <dbReference type="NCBI Taxonomy" id="27845"/>
    <lineage>
        <taxon>Eukaryota</taxon>
        <taxon>Metazoa</taxon>
        <taxon>Spiralia</taxon>
        <taxon>Lophotrochozoa</taxon>
        <taxon>Platyhelminthes</taxon>
        <taxon>Trematoda</taxon>
        <taxon>Digenea</taxon>
        <taxon>Plagiorchiida</taxon>
        <taxon>Echinostomata</taxon>
        <taxon>Echinostomatoidea</taxon>
        <taxon>Fasciolidae</taxon>
        <taxon>Fasciolopsis</taxon>
    </lineage>
</organism>
<dbReference type="InterPro" id="IPR043979">
    <property type="entry name" value="DUF5741"/>
</dbReference>
<sequence length="1288" mass="144437">MLSDNPLDGAQSHPSPNPDEMGGNRSTLEGNILEHVSTKPELDLSLGFVAQNRSVRFDDVNRLPLTFDLVDADESLTQLYGSAWKSGASMYVSILCTFICLPVTSSVSIANEGLPSAQIKTSQIEISDHGAQPQRQEQAVSHSTSRVEECDSTAKHLEDLSRLAEHLSSAQDRVACLERERQELLGLLPESTYSGTSLSDLASAWNQLHEERKELKHRLAQYVPSEDYHQLKELVDALRSDLSSREQTINNQKDQLNHFMQQFLKADISTGADDFVDCVNTWFSRFVSLRDSVDTLRQKHSDLIQKFDQTVPKADFDQLQHHFESATAQLASSDDRLGKIEQLIFTEFPDKSEQPIVCAVELLIAELRELRHAVDQLTQEQQVAYSFLRDICTVPDPGTLTGFVEAVTEGWRSMEHNLTQMTTETNQALDLLRGMNLVTVHDPDTLCGYVEACIKYLTERQDEINRLGLLCEQNEECLRLTVPISDFDIMKVELDRVNQELEETRGELRAAEAQLDDVLRSSVPFETLENKNERIAYLEKELDDIQEKQVAYDAERNEAIALINEKTSHSATADNWIYKIGHICDEFSEITASMNQLRSKYQLILSECQELREHVAELNDNSSRVQHEHETALAALRETLTLDFTKKLEALTEEQMKSMEHFSEQLEAAGKKEEQLKTELSRRDSQLLEAGRKLHEADQEIVHLRDSIALHIQSAKAASDAAKAHQSRADQLASHLECLREEHRKCPIPIELVDAQTSPAAGYNPAVDKFDVASSLHPASAELNQARARKYGELKTVAFEIKEKLVRRTEKLEAALTEVARLRSVIQQDKEHASRILEEVEDLRKQAIRKNKRIHELETELSQLKALRAGSHPVSSAHHTRSSARTISEVEQPRGAQFRPCGVQSAQINTSPAVVGYSTVSLLRCPDTPFIDPTEANVESTPQLDSTNLVCASVASSNTSPSTSGQAPDAVHNGGRCERCEKVHSLILGMRRLTTELQRRLDIDLRGEYSLLATLDTLEPQKLVQESSEHQGTANRTVSRSRSASTSNLVANCSVTDTFQMSFSGSVGDLRTMVKSLHHARSRLKHYACEINRICGTVISRCNSEIAKPTADGSPQFEGSFTRPCHIILSTYAIFWGKIELSLEVLRRVYRRTKAFFEGLEVSEDITARNVLSDLHAVIKMLRGSKDSSSLSHSPSVKVDEDKENRPILETAVRHATTIQDLNSRDAVKYYRRYRDLTQGLDTMTRELTETNNVLSAARTNLERTAGLSLLASRQFTKTSPVTKSDSA</sequence>
<gene>
    <name evidence="4" type="ORF">FBUS_08518</name>
</gene>
<dbReference type="Proteomes" id="UP000728185">
    <property type="component" value="Unassembled WGS sequence"/>
</dbReference>
<feature type="region of interest" description="Disordered" evidence="2">
    <location>
        <begin position="869"/>
        <end position="893"/>
    </location>
</feature>
<evidence type="ECO:0000256" key="2">
    <source>
        <dbReference type="SAM" id="MobiDB-lite"/>
    </source>
</evidence>
<accession>A0A8E0S039</accession>
<name>A0A8E0S039_9TREM</name>
<proteinExistence type="predicted"/>
<evidence type="ECO:0000313" key="4">
    <source>
        <dbReference type="EMBL" id="KAA0198095.1"/>
    </source>
</evidence>
<feature type="coiled-coil region" evidence="1">
    <location>
        <begin position="487"/>
        <end position="558"/>
    </location>
</feature>
<dbReference type="PANTHER" id="PTHR23159:SF31">
    <property type="entry name" value="CENTROSOME-ASSOCIATED PROTEIN CEP250 ISOFORM X1"/>
    <property type="match status" value="1"/>
</dbReference>
<evidence type="ECO:0000259" key="3">
    <source>
        <dbReference type="Pfam" id="PF19012"/>
    </source>
</evidence>
<reference evidence="4" key="1">
    <citation type="submission" date="2019-05" db="EMBL/GenBank/DDBJ databases">
        <title>Annotation for the trematode Fasciolopsis buski.</title>
        <authorList>
            <person name="Choi Y.-J."/>
        </authorList>
    </citation>
    <scope>NUCLEOTIDE SEQUENCE</scope>
    <source>
        <strain evidence="4">HT</strain>
        <tissue evidence="4">Whole worm</tissue>
    </source>
</reference>
<dbReference type="EMBL" id="LUCM01001939">
    <property type="protein sequence ID" value="KAA0198095.1"/>
    <property type="molecule type" value="Genomic_DNA"/>
</dbReference>
<comment type="caution">
    <text evidence="4">The sequence shown here is derived from an EMBL/GenBank/DDBJ whole genome shotgun (WGS) entry which is preliminary data.</text>
</comment>
<feature type="domain" description="DUF5741" evidence="3">
    <location>
        <begin position="785"/>
        <end position="859"/>
    </location>
</feature>
<dbReference type="Pfam" id="PF19012">
    <property type="entry name" value="DUF5741"/>
    <property type="match status" value="1"/>
</dbReference>
<feature type="compositionally biased region" description="Low complexity" evidence="2">
    <location>
        <begin position="1033"/>
        <end position="1043"/>
    </location>
</feature>